<keyword evidence="2" id="KW-0378">Hydrolase</keyword>
<dbReference type="Gene3D" id="3.40.50.300">
    <property type="entry name" value="P-loop containing nucleotide triphosphate hydrolases"/>
    <property type="match status" value="2"/>
</dbReference>
<evidence type="ECO:0000259" key="10">
    <source>
        <dbReference type="PROSITE" id="PS51195"/>
    </source>
</evidence>
<dbReference type="Proteomes" id="UP000032160">
    <property type="component" value="Chromosome I"/>
</dbReference>
<keyword evidence="1" id="KW-0547">Nucleotide-binding</keyword>
<dbReference type="HOGENOM" id="CLU_003041_28_3_5"/>
<dbReference type="InterPro" id="IPR044742">
    <property type="entry name" value="DEAD/DEAH_RhlB"/>
</dbReference>
<dbReference type="RefSeq" id="WP_043948995.1">
    <property type="nucleotide sequence ID" value="NZ_HG966617.1"/>
</dbReference>
<evidence type="ECO:0000256" key="5">
    <source>
        <dbReference type="ARBA" id="ARBA00038437"/>
    </source>
</evidence>
<evidence type="ECO:0000313" key="12">
    <source>
        <dbReference type="Proteomes" id="UP000032160"/>
    </source>
</evidence>
<reference evidence="11 12" key="1">
    <citation type="journal article" date="2014" name="Front. Genet.">
        <title>Genome and metabolic network of "Candidatus Phaeomarinobacter ectocarpi" Ec32, a new candidate genus of Alphaproteobacteria frequently associated with brown algae.</title>
        <authorList>
            <person name="Dittami S.M."/>
            <person name="Barbeyron T."/>
            <person name="Boyen C."/>
            <person name="Cambefort J."/>
            <person name="Collet G."/>
            <person name="Delage L."/>
            <person name="Gobet A."/>
            <person name="Groisillier A."/>
            <person name="Leblanc C."/>
            <person name="Michel G."/>
            <person name="Scornet D."/>
            <person name="Siegel A."/>
            <person name="Tapia J.E."/>
            <person name="Tonon T."/>
        </authorList>
    </citation>
    <scope>NUCLEOTIDE SEQUENCE [LARGE SCALE GENOMIC DNA]</scope>
    <source>
        <strain evidence="11 12">Ec32</strain>
    </source>
</reference>
<dbReference type="Pfam" id="PF00271">
    <property type="entry name" value="Helicase_C"/>
    <property type="match status" value="1"/>
</dbReference>
<feature type="domain" description="DEAD-box RNA helicase Q" evidence="10">
    <location>
        <begin position="2"/>
        <end position="30"/>
    </location>
</feature>
<dbReference type="InterPro" id="IPR014001">
    <property type="entry name" value="Helicase_ATP-bd"/>
</dbReference>
<protein>
    <submittedName>
        <fullName evidence="11">ATP-dependent RNA helicase RhlE</fullName>
    </submittedName>
</protein>
<dbReference type="InterPro" id="IPR027417">
    <property type="entry name" value="P-loop_NTPase"/>
</dbReference>
<dbReference type="SMART" id="SM00487">
    <property type="entry name" value="DEXDc"/>
    <property type="match status" value="1"/>
</dbReference>
<accession>X5MHD5</accession>
<dbReference type="InterPro" id="IPR011545">
    <property type="entry name" value="DEAD/DEAH_box_helicase_dom"/>
</dbReference>
<gene>
    <name evidence="11" type="ORF">BN1012_Phect2897</name>
</gene>
<dbReference type="PROSITE" id="PS51192">
    <property type="entry name" value="HELICASE_ATP_BIND_1"/>
    <property type="match status" value="1"/>
</dbReference>
<dbReference type="InterPro" id="IPR014014">
    <property type="entry name" value="RNA_helicase_DEAD_Q_motif"/>
</dbReference>
<dbReference type="CDD" id="cd00268">
    <property type="entry name" value="DEADc"/>
    <property type="match status" value="1"/>
</dbReference>
<dbReference type="KEGG" id="pect:BN1012_Phect2897"/>
<dbReference type="Pfam" id="PF00270">
    <property type="entry name" value="DEAD"/>
    <property type="match status" value="1"/>
</dbReference>
<feature type="compositionally biased region" description="Basic residues" evidence="7">
    <location>
        <begin position="423"/>
        <end position="438"/>
    </location>
</feature>
<feature type="region of interest" description="Disordered" evidence="7">
    <location>
        <begin position="385"/>
        <end position="438"/>
    </location>
</feature>
<dbReference type="InterPro" id="IPR050079">
    <property type="entry name" value="DEAD_box_RNA_helicase"/>
</dbReference>
<dbReference type="GO" id="GO:0003676">
    <property type="term" value="F:nucleic acid binding"/>
    <property type="evidence" value="ECO:0007669"/>
    <property type="project" value="InterPro"/>
</dbReference>
<dbReference type="EMBL" id="HG966617">
    <property type="protein sequence ID" value="CDO61109.1"/>
    <property type="molecule type" value="Genomic_DNA"/>
</dbReference>
<dbReference type="AlphaFoldDB" id="X5MHD5"/>
<dbReference type="SMART" id="SM00490">
    <property type="entry name" value="HELICc"/>
    <property type="match status" value="1"/>
</dbReference>
<evidence type="ECO:0000256" key="1">
    <source>
        <dbReference type="ARBA" id="ARBA00022741"/>
    </source>
</evidence>
<dbReference type="PANTHER" id="PTHR47959:SF13">
    <property type="entry name" value="ATP-DEPENDENT RNA HELICASE RHLE"/>
    <property type="match status" value="1"/>
</dbReference>
<keyword evidence="4" id="KW-0067">ATP-binding</keyword>
<evidence type="ECO:0000256" key="6">
    <source>
        <dbReference type="PROSITE-ProRule" id="PRU00552"/>
    </source>
</evidence>
<evidence type="ECO:0000256" key="2">
    <source>
        <dbReference type="ARBA" id="ARBA00022801"/>
    </source>
</evidence>
<dbReference type="GO" id="GO:0005524">
    <property type="term" value="F:ATP binding"/>
    <property type="evidence" value="ECO:0007669"/>
    <property type="project" value="UniProtKB-KW"/>
</dbReference>
<evidence type="ECO:0000256" key="4">
    <source>
        <dbReference type="ARBA" id="ARBA00022840"/>
    </source>
</evidence>
<name>X5MHD5_9HYPH</name>
<dbReference type="PROSITE" id="PS51194">
    <property type="entry name" value="HELICASE_CTER"/>
    <property type="match status" value="1"/>
</dbReference>
<feature type="compositionally biased region" description="Basic residues" evidence="7">
    <location>
        <begin position="398"/>
        <end position="407"/>
    </location>
</feature>
<dbReference type="OrthoDB" id="9805696at2"/>
<dbReference type="GO" id="GO:0005829">
    <property type="term" value="C:cytosol"/>
    <property type="evidence" value="ECO:0007669"/>
    <property type="project" value="TreeGrafter"/>
</dbReference>
<keyword evidence="3 11" id="KW-0347">Helicase</keyword>
<feature type="domain" description="Helicase ATP-binding" evidence="8">
    <location>
        <begin position="33"/>
        <end position="208"/>
    </location>
</feature>
<feature type="short sequence motif" description="Q motif" evidence="6">
    <location>
        <begin position="2"/>
        <end position="30"/>
    </location>
</feature>
<dbReference type="CDD" id="cd18787">
    <property type="entry name" value="SF2_C_DEAD"/>
    <property type="match status" value="1"/>
</dbReference>
<evidence type="ECO:0000259" key="8">
    <source>
        <dbReference type="PROSITE" id="PS51192"/>
    </source>
</evidence>
<dbReference type="PATRIC" id="fig|1458461.3.peg.2903"/>
<organism evidence="11 12">
    <name type="scientific">Candidatus Phaeomarinibacter ectocarpi</name>
    <dbReference type="NCBI Taxonomy" id="1458461"/>
    <lineage>
        <taxon>Bacteria</taxon>
        <taxon>Pseudomonadati</taxon>
        <taxon>Pseudomonadota</taxon>
        <taxon>Alphaproteobacteria</taxon>
        <taxon>Hyphomicrobiales</taxon>
        <taxon>Parvibaculaceae</taxon>
        <taxon>Candidatus Phaeomarinibacter</taxon>
    </lineage>
</organism>
<dbReference type="PROSITE" id="PS51195">
    <property type="entry name" value="Q_MOTIF"/>
    <property type="match status" value="1"/>
</dbReference>
<dbReference type="SUPFAM" id="SSF52540">
    <property type="entry name" value="P-loop containing nucleoside triphosphate hydrolases"/>
    <property type="match status" value="2"/>
</dbReference>
<dbReference type="InterPro" id="IPR001650">
    <property type="entry name" value="Helicase_C-like"/>
</dbReference>
<keyword evidence="12" id="KW-1185">Reference proteome</keyword>
<sequence length="438" mass="47788">MTDFTSLGLAEPILRAISDEGYTTPTPIQAKVIPSMMDGSDILGIAQTGTGKTAAFVLPILHALCGDPMPAKHRTCKALILAPTRELAAQIGDNIRAYGKHSRPSVAVIVGGAKIPPQIKALAKGVDIVVATPGRLLDHVASKNLRLDTTTKVVLDEADQMFDLGFMPQIKRIMGYLPKKRQTMLLSATMPKQVRALAQVFLHNPIEVTVTPNSKPIDRIDQKVVMLKTADKRAALVDYLATPDMERAIVFTRTKRGADKVCKHLEMYGFASAAIHGNKSQNQRVRSLDAFRKGKVNVLVATDIAARGIDVDDVSHVVNFELPNVAEAYVHRVGRTARAGKSGQAIALCDGAERGLLRDIERLIKRKIDVVDRPADSGLKVVPEEERQVLQQPEPAQRKPRRRKPVGKRNEGGGKNSSGRPPQRNRRNRKPSAKAKAA</sequence>
<feature type="domain" description="Helicase C-terminal" evidence="9">
    <location>
        <begin position="235"/>
        <end position="379"/>
    </location>
</feature>
<dbReference type="GO" id="GO:0016787">
    <property type="term" value="F:hydrolase activity"/>
    <property type="evidence" value="ECO:0007669"/>
    <property type="project" value="UniProtKB-KW"/>
</dbReference>
<evidence type="ECO:0000313" key="11">
    <source>
        <dbReference type="EMBL" id="CDO61109.1"/>
    </source>
</evidence>
<proteinExistence type="inferred from homology"/>
<dbReference type="STRING" id="1458461.BN1012_Phect2897"/>
<dbReference type="GO" id="GO:0003724">
    <property type="term" value="F:RNA helicase activity"/>
    <property type="evidence" value="ECO:0007669"/>
    <property type="project" value="InterPro"/>
</dbReference>
<evidence type="ECO:0000259" key="9">
    <source>
        <dbReference type="PROSITE" id="PS51194"/>
    </source>
</evidence>
<comment type="similarity">
    <text evidence="5">Belongs to the DEAD box helicase family.</text>
</comment>
<evidence type="ECO:0000256" key="3">
    <source>
        <dbReference type="ARBA" id="ARBA00022806"/>
    </source>
</evidence>
<dbReference type="PANTHER" id="PTHR47959">
    <property type="entry name" value="ATP-DEPENDENT RNA HELICASE RHLE-RELATED"/>
    <property type="match status" value="1"/>
</dbReference>
<evidence type="ECO:0000256" key="7">
    <source>
        <dbReference type="SAM" id="MobiDB-lite"/>
    </source>
</evidence>